<reference evidence="3" key="1">
    <citation type="submission" date="2006-01" db="EMBL/GenBank/DDBJ databases">
        <title>Genome of the cyst-dividing bacterium Ramlibacter tataouinensis.</title>
        <authorList>
            <person name="Barakat M."/>
            <person name="Ortet P."/>
            <person name="De Luca G."/>
            <person name="Jourlin-Castelli C."/>
            <person name="Ansaldi M."/>
            <person name="Py B."/>
            <person name="Fichant G."/>
            <person name="Coutinho P."/>
            <person name="Voulhoux R."/>
            <person name="Bastien O."/>
            <person name="Roy S."/>
            <person name="Marechal E."/>
            <person name="Henrissat B."/>
            <person name="Quentin Y."/>
            <person name="Noirot P."/>
            <person name="Filloux A."/>
            <person name="Mejean V."/>
            <person name="DuBow M."/>
            <person name="Barras F."/>
            <person name="Heulin T."/>
        </authorList>
    </citation>
    <scope>NUCLEOTIDE SEQUENCE [LARGE SCALE GENOMIC DNA]</scope>
    <source>
        <strain evidence="3">ATCC BAA-407 / DSM 14655 / LMG 21543 / TTB310</strain>
    </source>
</reference>
<accession>F5Y2I4</accession>
<dbReference type="EMBL" id="CP000245">
    <property type="protein sequence ID" value="AEG92347.1"/>
    <property type="molecule type" value="Genomic_DNA"/>
</dbReference>
<feature type="compositionally biased region" description="Polar residues" evidence="1">
    <location>
        <begin position="66"/>
        <end position="77"/>
    </location>
</feature>
<proteinExistence type="predicted"/>
<dbReference type="HOGENOM" id="CLU_1426938_0_0_4"/>
<sequence length="190" mass="21216">MRDPLDIAPRAPRHSMAAWLIFAAGTALLLGSLWVLGTNAQEAHRAELLVLSARAARDAESEEQRNAQTRASDPQTRQRVKEEERLRQMTGLRWFEVLDVLENAAHQTRSGVTLLSLAPEASERGEVQLRLEALAASAPLMLRYVRALQSDPRVSHAELTMHEPDESLGRNVLRFQIELRSNAPSILKAD</sequence>
<evidence type="ECO:0000256" key="1">
    <source>
        <dbReference type="SAM" id="MobiDB-lite"/>
    </source>
</evidence>
<dbReference type="STRING" id="365046.Rta_12595"/>
<evidence type="ECO:0000313" key="2">
    <source>
        <dbReference type="EMBL" id="AEG92347.1"/>
    </source>
</evidence>
<dbReference type="AlphaFoldDB" id="F5Y2I4"/>
<feature type="region of interest" description="Disordered" evidence="1">
    <location>
        <begin position="60"/>
        <end position="82"/>
    </location>
</feature>
<reference evidence="2 3" key="2">
    <citation type="journal article" date="2011" name="PLoS ONE">
        <title>The Cyst-Dividing Bacterium Ramlibacter tataouinensis TTB310 Genome Reveals a Well-Stocked Toolbox for Adaptation to a Desert Environment.</title>
        <authorList>
            <person name="De Luca G."/>
            <person name="Barakat M."/>
            <person name="Ortet P."/>
            <person name="Fochesato S."/>
            <person name="Jourlin-Castelli C."/>
            <person name="Ansaldi M."/>
            <person name="Py B."/>
            <person name="Fichant G."/>
            <person name="Coutinho P.M."/>
            <person name="Voulhoux R."/>
            <person name="Bastien O."/>
            <person name="Marechal E."/>
            <person name="Henrissat B."/>
            <person name="Quentin Y."/>
            <person name="Noirot P."/>
            <person name="Filloux A."/>
            <person name="Mejean V."/>
            <person name="Dubow M.S."/>
            <person name="Barras F."/>
            <person name="Barbe V."/>
            <person name="Weissenbach J."/>
            <person name="Mihalcescu I."/>
            <person name="Vermeglio A."/>
            <person name="Achouak W."/>
            <person name="Heulin T."/>
        </authorList>
    </citation>
    <scope>NUCLEOTIDE SEQUENCE [LARGE SCALE GENOMIC DNA]</scope>
    <source>
        <strain evidence="3">ATCC BAA-407 / DSM 14655 / LMG 21543 / TTB310</strain>
    </source>
</reference>
<name>F5Y2I4_RAMTT</name>
<dbReference type="KEGG" id="rta:Rta_12595"/>
<gene>
    <name evidence="2" type="ordered locus">Rta_12595</name>
</gene>
<protein>
    <submittedName>
        <fullName evidence="2">Uncharacterized protein</fullName>
    </submittedName>
</protein>
<dbReference type="Proteomes" id="UP000008385">
    <property type="component" value="Chromosome"/>
</dbReference>
<organism evidence="2 3">
    <name type="scientific">Ramlibacter tataouinensis (strain ATCC BAA-407 / DSM 14655 / LMG 21543 / TTB310)</name>
    <dbReference type="NCBI Taxonomy" id="365046"/>
    <lineage>
        <taxon>Bacteria</taxon>
        <taxon>Pseudomonadati</taxon>
        <taxon>Pseudomonadota</taxon>
        <taxon>Betaproteobacteria</taxon>
        <taxon>Burkholderiales</taxon>
        <taxon>Comamonadaceae</taxon>
        <taxon>Ramlibacter</taxon>
    </lineage>
</organism>
<evidence type="ECO:0000313" key="3">
    <source>
        <dbReference type="Proteomes" id="UP000008385"/>
    </source>
</evidence>
<keyword evidence="3" id="KW-1185">Reference proteome</keyword>